<name>A0A5H2QA01_SCODU</name>
<gene>
    <name evidence="8" type="primary">OMT2</name>
</gene>
<dbReference type="Gene3D" id="3.40.50.150">
    <property type="entry name" value="Vaccinia Virus protein VP39"/>
    <property type="match status" value="1"/>
</dbReference>
<dbReference type="FunFam" id="3.40.50.150:FF:000057">
    <property type="entry name" value="O-methyltransferase ZRP4"/>
    <property type="match status" value="1"/>
</dbReference>
<dbReference type="InterPro" id="IPR036388">
    <property type="entry name" value="WH-like_DNA-bd_sf"/>
</dbReference>
<dbReference type="Pfam" id="PF08100">
    <property type="entry name" value="Dimerisation"/>
    <property type="match status" value="1"/>
</dbReference>
<evidence type="ECO:0000313" key="8">
    <source>
        <dbReference type="EMBL" id="AYC63501.1"/>
    </source>
</evidence>
<dbReference type="InterPro" id="IPR012967">
    <property type="entry name" value="COMT_dimerisation"/>
</dbReference>
<dbReference type="PIRSF" id="PIRSF005739">
    <property type="entry name" value="O-mtase"/>
    <property type="match status" value="1"/>
</dbReference>
<evidence type="ECO:0000256" key="4">
    <source>
        <dbReference type="ARBA" id="ARBA00034481"/>
    </source>
</evidence>
<evidence type="ECO:0000259" key="6">
    <source>
        <dbReference type="Pfam" id="PF00891"/>
    </source>
</evidence>
<dbReference type="GO" id="GO:0008171">
    <property type="term" value="F:O-methyltransferase activity"/>
    <property type="evidence" value="ECO:0007669"/>
    <property type="project" value="InterPro"/>
</dbReference>
<dbReference type="AlphaFoldDB" id="A0A5H2QA01"/>
<feature type="domain" description="O-methyltransferase dimerisation" evidence="7">
    <location>
        <begin position="21"/>
        <end position="109"/>
    </location>
</feature>
<evidence type="ECO:0000256" key="2">
    <source>
        <dbReference type="ARBA" id="ARBA00022679"/>
    </source>
</evidence>
<feature type="domain" description="O-methyltransferase C-terminal" evidence="6">
    <location>
        <begin position="131"/>
        <end position="343"/>
    </location>
</feature>
<dbReference type="InterPro" id="IPR036390">
    <property type="entry name" value="WH_DNA-bd_sf"/>
</dbReference>
<keyword evidence="1 8" id="KW-0489">Methyltransferase</keyword>
<organism evidence="8">
    <name type="scientific">Scoparia dulcis</name>
    <name type="common">Sweet broom</name>
    <name type="synonym">Capraria dulcis</name>
    <dbReference type="NCBI Taxonomy" id="107240"/>
    <lineage>
        <taxon>Eukaryota</taxon>
        <taxon>Viridiplantae</taxon>
        <taxon>Streptophyta</taxon>
        <taxon>Embryophyta</taxon>
        <taxon>Tracheophyta</taxon>
        <taxon>Spermatophyta</taxon>
        <taxon>Magnoliopsida</taxon>
        <taxon>eudicotyledons</taxon>
        <taxon>Gunneridae</taxon>
        <taxon>Pentapetalae</taxon>
        <taxon>asterids</taxon>
        <taxon>lamiids</taxon>
        <taxon>Lamiales</taxon>
        <taxon>Plantaginaceae</taxon>
        <taxon>Gratioleae</taxon>
        <taxon>Scoparia</taxon>
    </lineage>
</organism>
<dbReference type="InterPro" id="IPR016461">
    <property type="entry name" value="COMT-like"/>
</dbReference>
<dbReference type="GO" id="GO:0032259">
    <property type="term" value="P:methylation"/>
    <property type="evidence" value="ECO:0007669"/>
    <property type="project" value="UniProtKB-KW"/>
</dbReference>
<dbReference type="FunFam" id="1.10.10.10:FF:000213">
    <property type="entry name" value="Coniferyl alcohol 9-O-methyltransferase"/>
    <property type="match status" value="1"/>
</dbReference>
<evidence type="ECO:0000256" key="5">
    <source>
        <dbReference type="PIRSR" id="PIRSR005739-1"/>
    </source>
</evidence>
<keyword evidence="3" id="KW-0949">S-adenosyl-L-methionine</keyword>
<keyword evidence="2 8" id="KW-0808">Transferase</keyword>
<dbReference type="Gene3D" id="1.10.10.10">
    <property type="entry name" value="Winged helix-like DNA-binding domain superfamily/Winged helix DNA-binding domain"/>
    <property type="match status" value="1"/>
</dbReference>
<feature type="active site" description="Proton acceptor" evidence="5">
    <location>
        <position position="263"/>
    </location>
</feature>
<comment type="similarity">
    <text evidence="4">Belongs to the class I-like SAM-binding methyltransferase superfamily. Cation-independent O-methyltransferase family. COMT subfamily.</text>
</comment>
<dbReference type="PROSITE" id="PS51683">
    <property type="entry name" value="SAM_OMT_II"/>
    <property type="match status" value="1"/>
</dbReference>
<dbReference type="PANTHER" id="PTHR11746">
    <property type="entry name" value="O-METHYLTRANSFERASE"/>
    <property type="match status" value="1"/>
</dbReference>
<dbReference type="SUPFAM" id="SSF53335">
    <property type="entry name" value="S-adenosyl-L-methionine-dependent methyltransferases"/>
    <property type="match status" value="1"/>
</dbReference>
<accession>A0A5H2QA01</accession>
<dbReference type="GO" id="GO:0008757">
    <property type="term" value="F:S-adenosylmethionine-dependent methyltransferase activity"/>
    <property type="evidence" value="ECO:0007669"/>
    <property type="project" value="UniProtKB-ARBA"/>
</dbReference>
<dbReference type="InterPro" id="IPR029063">
    <property type="entry name" value="SAM-dependent_MTases_sf"/>
</dbReference>
<evidence type="ECO:0000256" key="1">
    <source>
        <dbReference type="ARBA" id="ARBA00022603"/>
    </source>
</evidence>
<evidence type="ECO:0000256" key="3">
    <source>
        <dbReference type="ARBA" id="ARBA00022691"/>
    </source>
</evidence>
<dbReference type="EMBL" id="MG011445">
    <property type="protein sequence ID" value="AYC63501.1"/>
    <property type="molecule type" value="mRNA"/>
</dbReference>
<dbReference type="GO" id="GO:0046983">
    <property type="term" value="F:protein dimerization activity"/>
    <property type="evidence" value="ECO:0007669"/>
    <property type="project" value="InterPro"/>
</dbReference>
<dbReference type="SUPFAM" id="SSF46785">
    <property type="entry name" value="Winged helix' DNA-binding domain"/>
    <property type="match status" value="1"/>
</dbReference>
<proteinExistence type="evidence at transcript level"/>
<protein>
    <submittedName>
        <fullName evidence="8">O-methyltransferase</fullName>
    </submittedName>
</protein>
<reference evidence="8" key="1">
    <citation type="submission" date="2017-09" db="EMBL/GenBank/DDBJ databases">
        <authorList>
            <person name="Kuraoka T."/>
            <person name="Yamamura Y."/>
            <person name="Lee J.-B."/>
        </authorList>
    </citation>
    <scope>NUCLEOTIDE SEQUENCE</scope>
</reference>
<dbReference type="InterPro" id="IPR001077">
    <property type="entry name" value="COMT_C"/>
</dbReference>
<evidence type="ECO:0000259" key="7">
    <source>
        <dbReference type="Pfam" id="PF08100"/>
    </source>
</evidence>
<dbReference type="Pfam" id="PF00891">
    <property type="entry name" value="Methyltransf_2"/>
    <property type="match status" value="1"/>
</dbReference>
<sequence>MENTMNDQQSLELLQAEAHIWNHVFHYINSMSLKCAVELGIPDVIHKHSRPITLSELVEALEGINPDKCNSLYRLMRILVHSGTFAIEKIHSSSEEGYVLTSASRLLVENHPLSMKPFVLSQLDPFLTEPWNHLSRWFRSTDDPIPFQTATGMSFWEKKAKNPTFSRMFDETMASDTPMVADVIVRNRRHLFEGLESLVDVAGGTGTLARAIADAFPQIQCTVLDLPSVVGGLEGTANLKFVEGDMFHHIPPADAVLLKWILHDWNDHESTEILKKCKEAVTSKCKQGKAIIIEMVVDNKTNTTNSTSHQTQLFFDMAMMTAVGGKERSEKEWAKLFANAGFSHYKIFPLDLELRSIIEVYP</sequence>